<evidence type="ECO:0000313" key="2">
    <source>
        <dbReference type="Proteomes" id="UP000188388"/>
    </source>
</evidence>
<dbReference type="Proteomes" id="UP000188388">
    <property type="component" value="Unassembled WGS sequence"/>
</dbReference>
<dbReference type="InterPro" id="IPR018721">
    <property type="entry name" value="DUF2252"/>
</dbReference>
<organism evidence="1 2">
    <name type="scientific">Mesorhizobium prunaredense</name>
    <dbReference type="NCBI Taxonomy" id="1631249"/>
    <lineage>
        <taxon>Bacteria</taxon>
        <taxon>Pseudomonadati</taxon>
        <taxon>Pseudomonadota</taxon>
        <taxon>Alphaproteobacteria</taxon>
        <taxon>Hyphomicrobiales</taxon>
        <taxon>Phyllobacteriaceae</taxon>
        <taxon>Mesorhizobium</taxon>
    </lineage>
</organism>
<dbReference type="PANTHER" id="PTHR39441:SF1">
    <property type="entry name" value="DUF2252 DOMAIN-CONTAINING PROTEIN"/>
    <property type="match status" value="1"/>
</dbReference>
<accession>A0A1R3V519</accession>
<dbReference type="AlphaFoldDB" id="A0A1R3V519"/>
<dbReference type="EMBL" id="FTPD01000013">
    <property type="protein sequence ID" value="SIT55013.1"/>
    <property type="molecule type" value="Genomic_DNA"/>
</dbReference>
<dbReference type="RefSeq" id="WP_077376808.1">
    <property type="nucleotide sequence ID" value="NZ_FTPD01000013.1"/>
</dbReference>
<dbReference type="PANTHER" id="PTHR39441">
    <property type="entry name" value="DUF2252 DOMAIN-CONTAINING PROTEIN"/>
    <property type="match status" value="1"/>
</dbReference>
<name>A0A1R3V519_9HYPH</name>
<reference evidence="2" key="1">
    <citation type="submission" date="2017-01" db="EMBL/GenBank/DDBJ databases">
        <authorList>
            <person name="Brunel B."/>
        </authorList>
    </citation>
    <scope>NUCLEOTIDE SEQUENCE [LARGE SCALE GENOMIC DNA]</scope>
</reference>
<proteinExistence type="predicted"/>
<sequence length="475" mass="52789">MSRVEAGRPKVVPHFTPAERAARGKAARVEIPRALQAEIEISKDRDPVALLEEQTVTRLPELVPTRYGRMLASAFAFYRGGALIMAADLSRTPNSGIRTQLCGDAHLSNFGAFGSPERTLVFDVNDFDETTPGPWEWDVKRLAASFAIAGRDNSFSHKERAHAVLATIRSYREAMHGFAAMRNLQVWYASLQMEQVLREFSAGVDVKQLKRAEADVAKARTRDSMHSYEKLTHLVDGEPRIINDPPLIVPIVELIPPGQSRDQIENEIRDLFGAYRRTLASDRRVLLEQFRYVDQARKVVGVGSVGTRDRIALFLGTDDRDPLFLQVKEAQPSVLERFVGKSEYATHGERVVAGQQLMQAATDIFVGWQHIKSPLDGQERDFYVRQLKDWKMSLVIEAMSPPALAAYGKACGWTLARAHARSGDRIAISAYLGKSDAFDRAMASFAETYADQNELDFAALQAAVASGRVKADTGV</sequence>
<evidence type="ECO:0008006" key="3">
    <source>
        <dbReference type="Google" id="ProtNLM"/>
    </source>
</evidence>
<evidence type="ECO:0000313" key="1">
    <source>
        <dbReference type="EMBL" id="SIT55013.1"/>
    </source>
</evidence>
<gene>
    <name evidence="1" type="ORF">BQ8794_200016</name>
</gene>
<protein>
    <recommendedName>
        <fullName evidence="3">DUF2252 domain-containing protein</fullName>
    </recommendedName>
</protein>
<keyword evidence="2" id="KW-1185">Reference proteome</keyword>
<dbReference type="Pfam" id="PF10009">
    <property type="entry name" value="DUF2252"/>
    <property type="match status" value="1"/>
</dbReference>